<feature type="binding site" evidence="7">
    <location>
        <position position="109"/>
    </location>
    <ligand>
        <name>[2Fe-2S] cluster</name>
        <dbReference type="ChEBI" id="CHEBI:190135"/>
    </ligand>
</feature>
<evidence type="ECO:0000256" key="4">
    <source>
        <dbReference type="ARBA" id="ARBA00023004"/>
    </source>
</evidence>
<accession>A0A1I4V4X9</accession>
<dbReference type="Pfam" id="PF01257">
    <property type="entry name" value="2Fe-2S_thioredx"/>
    <property type="match status" value="1"/>
</dbReference>
<evidence type="ECO:0000313" key="9">
    <source>
        <dbReference type="Proteomes" id="UP000182961"/>
    </source>
</evidence>
<keyword evidence="4 7" id="KW-0408">Iron</keyword>
<comment type="similarity">
    <text evidence="1">Belongs to the complex I 24 kDa subunit family.</text>
</comment>
<proteinExistence type="inferred from homology"/>
<evidence type="ECO:0000256" key="6">
    <source>
        <dbReference type="ARBA" id="ARBA00034078"/>
    </source>
</evidence>
<dbReference type="STRING" id="29536.FLB_15300"/>
<dbReference type="Gene3D" id="3.40.30.10">
    <property type="entry name" value="Glutaredoxin"/>
    <property type="match status" value="1"/>
</dbReference>
<reference evidence="9" key="1">
    <citation type="submission" date="2016-10" db="EMBL/GenBank/DDBJ databases">
        <authorList>
            <person name="Varghese N."/>
            <person name="Submissions S."/>
        </authorList>
    </citation>
    <scope>NUCLEOTIDE SEQUENCE [LARGE SCALE GENOMIC DNA]</scope>
    <source>
        <strain evidence="9">DSM 4002</strain>
    </source>
</reference>
<keyword evidence="9" id="KW-1185">Reference proteome</keyword>
<protein>
    <submittedName>
        <fullName evidence="8">NADH dehydrogenase subunit E</fullName>
    </submittedName>
</protein>
<dbReference type="SUPFAM" id="SSF52833">
    <property type="entry name" value="Thioredoxin-like"/>
    <property type="match status" value="1"/>
</dbReference>
<dbReference type="FunFam" id="1.10.10.1590:FF:000001">
    <property type="entry name" value="NADH-quinone oxidoreductase subunit E"/>
    <property type="match status" value="1"/>
</dbReference>
<keyword evidence="3 7" id="KW-0479">Metal-binding</keyword>
<keyword evidence="5 7" id="KW-0411">Iron-sulfur</keyword>
<sequence length="187" mass="21710">MTLSRTAKIIKMERKQYQQEINMTETLMERINELISHYPEDKRKSALLPVLHEVQDAHDNWLSIELQNKVAEILHIKPIEVYEVVTFYTMFNQRPVGKYMFEFCQTSPCCLNGVENLMDYTCEKLGVPVGEPTADGLFEVRGVECLGACGYAPMMQLGDFYKEHLTEEKIDQIITDCRDNKIILHDK</sequence>
<dbReference type="GO" id="GO:0003954">
    <property type="term" value="F:NADH dehydrogenase activity"/>
    <property type="evidence" value="ECO:0007669"/>
    <property type="project" value="TreeGrafter"/>
</dbReference>
<dbReference type="InterPro" id="IPR042128">
    <property type="entry name" value="NuoE_dom"/>
</dbReference>
<evidence type="ECO:0000256" key="5">
    <source>
        <dbReference type="ARBA" id="ARBA00023014"/>
    </source>
</evidence>
<evidence type="ECO:0000256" key="3">
    <source>
        <dbReference type="ARBA" id="ARBA00022723"/>
    </source>
</evidence>
<organism evidence="8 9">
    <name type="scientific">Flavobacterium succinicans</name>
    <dbReference type="NCBI Taxonomy" id="29536"/>
    <lineage>
        <taxon>Bacteria</taxon>
        <taxon>Pseudomonadati</taxon>
        <taxon>Bacteroidota</taxon>
        <taxon>Flavobacteriia</taxon>
        <taxon>Flavobacteriales</taxon>
        <taxon>Flavobacteriaceae</taxon>
        <taxon>Flavobacterium</taxon>
    </lineage>
</organism>
<evidence type="ECO:0000256" key="2">
    <source>
        <dbReference type="ARBA" id="ARBA00022714"/>
    </source>
</evidence>
<dbReference type="PIRSF" id="PIRSF000216">
    <property type="entry name" value="NADH_DH_24kDa"/>
    <property type="match status" value="1"/>
</dbReference>
<dbReference type="AlphaFoldDB" id="A0A1I4V4X9"/>
<dbReference type="NCBIfam" id="TIGR01958">
    <property type="entry name" value="nuoE_fam"/>
    <property type="match status" value="1"/>
</dbReference>
<feature type="binding site" evidence="7">
    <location>
        <position position="104"/>
    </location>
    <ligand>
        <name>[2Fe-2S] cluster</name>
        <dbReference type="ChEBI" id="CHEBI:190135"/>
    </ligand>
</feature>
<dbReference type="InterPro" id="IPR002023">
    <property type="entry name" value="NuoE-like"/>
</dbReference>
<dbReference type="GO" id="GO:0046872">
    <property type="term" value="F:metal ion binding"/>
    <property type="evidence" value="ECO:0007669"/>
    <property type="project" value="UniProtKB-KW"/>
</dbReference>
<dbReference type="PANTHER" id="PTHR10371">
    <property type="entry name" value="NADH DEHYDROGENASE UBIQUINONE FLAVOPROTEIN 2, MITOCHONDRIAL"/>
    <property type="match status" value="1"/>
</dbReference>
<feature type="binding site" evidence="7">
    <location>
        <position position="145"/>
    </location>
    <ligand>
        <name>[2Fe-2S] cluster</name>
        <dbReference type="ChEBI" id="CHEBI:190135"/>
    </ligand>
</feature>
<dbReference type="GO" id="GO:0051537">
    <property type="term" value="F:2 iron, 2 sulfur cluster binding"/>
    <property type="evidence" value="ECO:0007669"/>
    <property type="project" value="UniProtKB-KW"/>
</dbReference>
<feature type="binding site" evidence="7">
    <location>
        <position position="149"/>
    </location>
    <ligand>
        <name>[2Fe-2S] cluster</name>
        <dbReference type="ChEBI" id="CHEBI:190135"/>
    </ligand>
</feature>
<dbReference type="eggNOG" id="COG1905">
    <property type="taxonomic scope" value="Bacteria"/>
</dbReference>
<dbReference type="Proteomes" id="UP000182961">
    <property type="component" value="Unassembled WGS sequence"/>
</dbReference>
<comment type="cofactor">
    <cofactor evidence="7">
        <name>[2Fe-2S] cluster</name>
        <dbReference type="ChEBI" id="CHEBI:190135"/>
    </cofactor>
    <text evidence="7">Binds 1 [2Fe-2S] cluster.</text>
</comment>
<keyword evidence="2 7" id="KW-0001">2Fe-2S</keyword>
<dbReference type="InterPro" id="IPR036249">
    <property type="entry name" value="Thioredoxin-like_sf"/>
</dbReference>
<dbReference type="CDD" id="cd03064">
    <property type="entry name" value="TRX_Fd_NuoE"/>
    <property type="match status" value="1"/>
</dbReference>
<evidence type="ECO:0000256" key="1">
    <source>
        <dbReference type="ARBA" id="ARBA00010643"/>
    </source>
</evidence>
<evidence type="ECO:0000256" key="7">
    <source>
        <dbReference type="PIRSR" id="PIRSR000216-1"/>
    </source>
</evidence>
<dbReference type="PANTHER" id="PTHR10371:SF3">
    <property type="entry name" value="NADH DEHYDROGENASE [UBIQUINONE] FLAVOPROTEIN 2, MITOCHONDRIAL"/>
    <property type="match status" value="1"/>
</dbReference>
<name>A0A1I4V4X9_9FLAO</name>
<dbReference type="InterPro" id="IPR041921">
    <property type="entry name" value="NuoE_N"/>
</dbReference>
<evidence type="ECO:0000313" key="8">
    <source>
        <dbReference type="EMBL" id="SFM96256.1"/>
    </source>
</evidence>
<comment type="cofactor">
    <cofactor evidence="6">
        <name>[2Fe-2S] cluster</name>
        <dbReference type="ChEBI" id="CHEBI:190135"/>
    </cofactor>
</comment>
<dbReference type="EMBL" id="FOUT01000004">
    <property type="protein sequence ID" value="SFM96256.1"/>
    <property type="molecule type" value="Genomic_DNA"/>
</dbReference>
<dbReference type="Gene3D" id="1.10.10.1590">
    <property type="entry name" value="NADH-quinone oxidoreductase subunit E"/>
    <property type="match status" value="1"/>
</dbReference>
<gene>
    <name evidence="8" type="ORF">SAMN05444143_104130</name>
</gene>